<sequence>MSNPCGPEGWLVCGISCMAQTCDVEFSPAEVIVKYGDPVTVTCRTNRTDIRAIGWETSVEPVEPKKSNSTVWNVSSLTVWDAEPRCFINFKLPSKVQITPQDSSTNMTEGRSYTLGCHIEKVAPSRYLQVMLYQGDQLLHKDSFPEDSNVGPVDKYKNWTIHPKAVDSGKEYKCVAQPEFGHQNIQSMQDSFTTGWEVSVNCHLRVSPQMTYGV</sequence>
<dbReference type="Gene3D" id="2.60.40.10">
    <property type="entry name" value="Immunoglobulins"/>
    <property type="match status" value="2"/>
</dbReference>
<dbReference type="GeneTree" id="ENSGT00940000159005"/>
<protein>
    <recommendedName>
        <fullName evidence="3">Ig-like domain-containing protein</fullName>
    </recommendedName>
</protein>
<reference evidence="1" key="2">
    <citation type="submission" date="2025-08" db="UniProtKB">
        <authorList>
            <consortium name="Ensembl"/>
        </authorList>
    </citation>
    <scope>IDENTIFICATION</scope>
</reference>
<organism evidence="1 2">
    <name type="scientific">Erpetoichthys calabaricus</name>
    <name type="common">Rope fish</name>
    <name type="synonym">Calamoichthys calabaricus</name>
    <dbReference type="NCBI Taxonomy" id="27687"/>
    <lineage>
        <taxon>Eukaryota</taxon>
        <taxon>Metazoa</taxon>
        <taxon>Chordata</taxon>
        <taxon>Craniata</taxon>
        <taxon>Vertebrata</taxon>
        <taxon>Euteleostomi</taxon>
        <taxon>Actinopterygii</taxon>
        <taxon>Polypteriformes</taxon>
        <taxon>Polypteridae</taxon>
        <taxon>Erpetoichthys</taxon>
    </lineage>
</organism>
<dbReference type="PANTHER" id="PTHR13771">
    <property type="entry name" value="INTERCELLULAR ADHESION MOLECULE"/>
    <property type="match status" value="1"/>
</dbReference>
<dbReference type="SUPFAM" id="SSF48726">
    <property type="entry name" value="Immunoglobulin"/>
    <property type="match status" value="2"/>
</dbReference>
<dbReference type="InterPro" id="IPR047012">
    <property type="entry name" value="ICAM_VCAM"/>
</dbReference>
<reference evidence="1" key="3">
    <citation type="submission" date="2025-09" db="UniProtKB">
        <authorList>
            <consortium name="Ensembl"/>
        </authorList>
    </citation>
    <scope>IDENTIFICATION</scope>
</reference>
<dbReference type="Proteomes" id="UP000694620">
    <property type="component" value="Chromosome 17"/>
</dbReference>
<dbReference type="AlphaFoldDB" id="A0A8C4SX16"/>
<dbReference type="InterPro" id="IPR036179">
    <property type="entry name" value="Ig-like_dom_sf"/>
</dbReference>
<dbReference type="GO" id="GO:0007155">
    <property type="term" value="P:cell adhesion"/>
    <property type="evidence" value="ECO:0007669"/>
    <property type="project" value="InterPro"/>
</dbReference>
<evidence type="ECO:0000313" key="2">
    <source>
        <dbReference type="Proteomes" id="UP000694620"/>
    </source>
</evidence>
<proteinExistence type="predicted"/>
<name>A0A8C4SX16_ERPCA</name>
<accession>A0A8C4SX16</accession>
<dbReference type="InterPro" id="IPR013783">
    <property type="entry name" value="Ig-like_fold"/>
</dbReference>
<dbReference type="PANTHER" id="PTHR13771:SF9">
    <property type="entry name" value="INTERCELLULAR ADHESION MOLECULE 5"/>
    <property type="match status" value="1"/>
</dbReference>
<evidence type="ECO:0000313" key="1">
    <source>
        <dbReference type="Ensembl" id="ENSECRP00000023595.1"/>
    </source>
</evidence>
<dbReference type="GO" id="GO:0005178">
    <property type="term" value="F:integrin binding"/>
    <property type="evidence" value="ECO:0007669"/>
    <property type="project" value="InterPro"/>
</dbReference>
<dbReference type="Ensembl" id="ENSECRT00000024104.1">
    <property type="protein sequence ID" value="ENSECRP00000023595.1"/>
    <property type="gene ID" value="ENSECRG00000015931.1"/>
</dbReference>
<keyword evidence="2" id="KW-1185">Reference proteome</keyword>
<reference evidence="1" key="1">
    <citation type="submission" date="2021-06" db="EMBL/GenBank/DDBJ databases">
        <authorList>
            <consortium name="Wellcome Sanger Institute Data Sharing"/>
        </authorList>
    </citation>
    <scope>NUCLEOTIDE SEQUENCE [LARGE SCALE GENOMIC DNA]</scope>
</reference>
<evidence type="ECO:0008006" key="3">
    <source>
        <dbReference type="Google" id="ProtNLM"/>
    </source>
</evidence>